<dbReference type="PROSITE" id="PS51130">
    <property type="entry name" value="PDXT_SNO_2"/>
    <property type="match status" value="1"/>
</dbReference>
<dbReference type="EMBL" id="CP094348">
    <property type="protein sequence ID" value="UOB21643.1"/>
    <property type="molecule type" value="Genomic_DNA"/>
</dbReference>
<dbReference type="InterPro" id="IPR021196">
    <property type="entry name" value="PdxT/SNO_CS"/>
</dbReference>
<evidence type="ECO:0000256" key="5">
    <source>
        <dbReference type="ARBA" id="ARBA00023239"/>
    </source>
</evidence>
<dbReference type="SUPFAM" id="SSF52317">
    <property type="entry name" value="Class I glutamine amidotransferase-like"/>
    <property type="match status" value="1"/>
</dbReference>
<feature type="active site" description="Charge relay system" evidence="7">
    <location>
        <position position="168"/>
    </location>
</feature>
<organism evidence="8 9">
    <name type="scientific">Macrococcus armenti</name>
    <dbReference type="NCBI Taxonomy" id="2875764"/>
    <lineage>
        <taxon>Bacteria</taxon>
        <taxon>Bacillati</taxon>
        <taxon>Bacillota</taxon>
        <taxon>Bacilli</taxon>
        <taxon>Bacillales</taxon>
        <taxon>Staphylococcaceae</taxon>
        <taxon>Macrococcus</taxon>
    </lineage>
</organism>
<proteinExistence type="inferred from homology"/>
<dbReference type="Pfam" id="PF01174">
    <property type="entry name" value="SNO"/>
    <property type="match status" value="1"/>
</dbReference>
<evidence type="ECO:0000256" key="6">
    <source>
        <dbReference type="ARBA" id="ARBA00049534"/>
    </source>
</evidence>
<dbReference type="EC" id="4.3.3.6" evidence="7"/>
<dbReference type="InterPro" id="IPR029062">
    <property type="entry name" value="Class_I_gatase-like"/>
</dbReference>
<feature type="binding site" evidence="7">
    <location>
        <position position="102"/>
    </location>
    <ligand>
        <name>L-glutamine</name>
        <dbReference type="ChEBI" id="CHEBI:58359"/>
    </ligand>
</feature>
<dbReference type="PROSITE" id="PS01236">
    <property type="entry name" value="PDXT_SNO_1"/>
    <property type="match status" value="1"/>
</dbReference>
<dbReference type="GO" id="GO:0036381">
    <property type="term" value="F:pyridoxal 5'-phosphate synthase (glutamine hydrolysing) activity"/>
    <property type="evidence" value="ECO:0007669"/>
    <property type="project" value="UniProtKB-EC"/>
</dbReference>
<accession>A0ABY3ZXQ6</accession>
<dbReference type="EC" id="3.5.1.2" evidence="7"/>
<comment type="subunit">
    <text evidence="7">In the presence of PdxS, forms a dodecamer of heterodimers. Only shows activity in the heterodimer.</text>
</comment>
<dbReference type="PANTHER" id="PTHR31559:SF0">
    <property type="entry name" value="PYRIDOXAL 5'-PHOSPHATE SYNTHASE SUBUNIT SNO1-RELATED"/>
    <property type="match status" value="1"/>
</dbReference>
<evidence type="ECO:0000256" key="7">
    <source>
        <dbReference type="HAMAP-Rule" id="MF_01615"/>
    </source>
</evidence>
<feature type="binding site" evidence="7">
    <location>
        <begin position="46"/>
        <end position="48"/>
    </location>
    <ligand>
        <name>L-glutamine</name>
        <dbReference type="ChEBI" id="CHEBI:58359"/>
    </ligand>
</feature>
<comment type="similarity">
    <text evidence="1 7">Belongs to the glutaminase PdxT/SNO family.</text>
</comment>
<feature type="active site" description="Nucleophile" evidence="7">
    <location>
        <position position="75"/>
    </location>
</feature>
<comment type="catalytic activity">
    <reaction evidence="6 7">
        <text>L-glutamine + H2O = L-glutamate + NH4(+)</text>
        <dbReference type="Rhea" id="RHEA:15889"/>
        <dbReference type="ChEBI" id="CHEBI:15377"/>
        <dbReference type="ChEBI" id="CHEBI:28938"/>
        <dbReference type="ChEBI" id="CHEBI:29985"/>
        <dbReference type="ChEBI" id="CHEBI:58359"/>
        <dbReference type="EC" id="3.5.1.2"/>
    </reaction>
</comment>
<evidence type="ECO:0000313" key="8">
    <source>
        <dbReference type="EMBL" id="UOB21643.1"/>
    </source>
</evidence>
<comment type="function">
    <text evidence="7">Catalyzes the hydrolysis of glutamine to glutamate and ammonia as part of the biosynthesis of pyridoxal 5'-phosphate. The resulting ammonia molecule is channeled to the active site of PdxS.</text>
</comment>
<feature type="binding site" evidence="7">
    <location>
        <begin position="130"/>
        <end position="131"/>
    </location>
    <ligand>
        <name>L-glutamine</name>
        <dbReference type="ChEBI" id="CHEBI:58359"/>
    </ligand>
</feature>
<feature type="active site" description="Charge relay system" evidence="7">
    <location>
        <position position="166"/>
    </location>
</feature>
<comment type="catalytic activity">
    <reaction evidence="7">
        <text>aldehydo-D-ribose 5-phosphate + D-glyceraldehyde 3-phosphate + L-glutamine = pyridoxal 5'-phosphate + L-glutamate + phosphate + 3 H2O + H(+)</text>
        <dbReference type="Rhea" id="RHEA:31507"/>
        <dbReference type="ChEBI" id="CHEBI:15377"/>
        <dbReference type="ChEBI" id="CHEBI:15378"/>
        <dbReference type="ChEBI" id="CHEBI:29985"/>
        <dbReference type="ChEBI" id="CHEBI:43474"/>
        <dbReference type="ChEBI" id="CHEBI:58273"/>
        <dbReference type="ChEBI" id="CHEBI:58359"/>
        <dbReference type="ChEBI" id="CHEBI:59776"/>
        <dbReference type="ChEBI" id="CHEBI:597326"/>
        <dbReference type="EC" id="4.3.3.6"/>
    </reaction>
</comment>
<evidence type="ECO:0000256" key="3">
    <source>
        <dbReference type="ARBA" id="ARBA00022898"/>
    </source>
</evidence>
<dbReference type="PROSITE" id="PS51273">
    <property type="entry name" value="GATASE_TYPE_1"/>
    <property type="match status" value="1"/>
</dbReference>
<dbReference type="RefSeq" id="WP_243367388.1">
    <property type="nucleotide sequence ID" value="NZ_CP094348.1"/>
</dbReference>
<reference evidence="8" key="1">
    <citation type="submission" date="2022-03" db="EMBL/GenBank/DDBJ databases">
        <authorList>
            <person name="Vrbovska V."/>
            <person name="Kovarovic V."/>
            <person name="Botka T."/>
            <person name="Pantucek R."/>
        </authorList>
    </citation>
    <scope>NUCLEOTIDE SEQUENCE</scope>
    <source>
        <strain evidence="8">CCM 2609</strain>
    </source>
</reference>
<keyword evidence="4 7" id="KW-0315">Glutamine amidotransferase</keyword>
<dbReference type="PANTHER" id="PTHR31559">
    <property type="entry name" value="PYRIDOXAL 5'-PHOSPHATE SYNTHASE SUBUNIT SNO"/>
    <property type="match status" value="1"/>
</dbReference>
<sequence>MKIGVLALQGAVREHIRHIELAGHTGIAIKRVEALSEIDGLVLPGGESTTMRRLMDLYGFTDALRKSELPMYGTCAGLILLAKDIVGYDEGHLQKMDILVERNSFGRQVDSFEAYLDVKGIEAQVNAVFIRAPHIVSVSSDVEVLSTVEDKIVAVRQGKYLGISFHPELTDDYKIMQYFIDEVVSK</sequence>
<evidence type="ECO:0000313" key="9">
    <source>
        <dbReference type="Proteomes" id="UP000830343"/>
    </source>
</evidence>
<keyword evidence="2 7" id="KW-0378">Hydrolase</keyword>
<dbReference type="InterPro" id="IPR002161">
    <property type="entry name" value="PdxT/SNO"/>
</dbReference>
<dbReference type="PIRSF" id="PIRSF005639">
    <property type="entry name" value="Glut_amidoT_SNO"/>
    <property type="match status" value="1"/>
</dbReference>
<dbReference type="NCBIfam" id="TIGR03800">
    <property type="entry name" value="PLP_synth_Pdx2"/>
    <property type="match status" value="1"/>
</dbReference>
<evidence type="ECO:0000256" key="4">
    <source>
        <dbReference type="ARBA" id="ARBA00022962"/>
    </source>
</evidence>
<evidence type="ECO:0000256" key="1">
    <source>
        <dbReference type="ARBA" id="ARBA00008345"/>
    </source>
</evidence>
<comment type="pathway">
    <text evidence="7">Cofactor biosynthesis; pyridoxal 5'-phosphate biosynthesis.</text>
</comment>
<keyword evidence="5 7" id="KW-0456">Lyase</keyword>
<gene>
    <name evidence="7 8" type="primary">pdxT</name>
    <name evidence="8" type="ORF">MRZ06_10730</name>
</gene>
<keyword evidence="9" id="KW-1185">Reference proteome</keyword>
<name>A0ABY3ZXQ6_9STAP</name>
<dbReference type="CDD" id="cd01749">
    <property type="entry name" value="GATase1_PB"/>
    <property type="match status" value="1"/>
</dbReference>
<evidence type="ECO:0000256" key="2">
    <source>
        <dbReference type="ARBA" id="ARBA00022801"/>
    </source>
</evidence>
<reference evidence="8" key="2">
    <citation type="submission" date="2022-04" db="EMBL/GenBank/DDBJ databases">
        <title>Antimicrobial genetic elements in methicillin-resistant Macrococcus armenti.</title>
        <authorList>
            <person name="Keller J.E."/>
            <person name="Schwendener S."/>
            <person name="Pantucek R."/>
            <person name="Perreten V."/>
        </authorList>
    </citation>
    <scope>NUCLEOTIDE SEQUENCE</scope>
    <source>
        <strain evidence="8">CCM 2609</strain>
    </source>
</reference>
<keyword evidence="3 7" id="KW-0663">Pyridoxal phosphate</keyword>
<dbReference type="HAMAP" id="MF_01615">
    <property type="entry name" value="PdxT"/>
    <property type="match status" value="1"/>
</dbReference>
<dbReference type="Gene3D" id="3.40.50.880">
    <property type="match status" value="1"/>
</dbReference>
<protein>
    <recommendedName>
        <fullName evidence="7">Pyridoxal 5'-phosphate synthase subunit PdxT</fullName>
        <ecNumber evidence="7">4.3.3.6</ecNumber>
    </recommendedName>
    <alternativeName>
        <fullName evidence="7">Pdx2</fullName>
    </alternativeName>
    <alternativeName>
        <fullName evidence="7">Pyridoxal 5'-phosphate synthase glutaminase subunit</fullName>
        <ecNumber evidence="7">3.5.1.2</ecNumber>
    </alternativeName>
</protein>
<dbReference type="GO" id="GO:0004359">
    <property type="term" value="F:glutaminase activity"/>
    <property type="evidence" value="ECO:0007669"/>
    <property type="project" value="UniProtKB-EC"/>
</dbReference>
<dbReference type="Proteomes" id="UP000830343">
    <property type="component" value="Chromosome"/>
</dbReference>